<name>A0ABR8XUU3_9BACL</name>
<organism evidence="1 2">
    <name type="scientific">Solibacillus faecavium</name>
    <dbReference type="NCBI Taxonomy" id="2762221"/>
    <lineage>
        <taxon>Bacteria</taxon>
        <taxon>Bacillati</taxon>
        <taxon>Bacillota</taxon>
        <taxon>Bacilli</taxon>
        <taxon>Bacillales</taxon>
        <taxon>Caryophanaceae</taxon>
        <taxon>Solibacillus</taxon>
    </lineage>
</organism>
<dbReference type="EMBL" id="JACSPZ010000001">
    <property type="protein sequence ID" value="MBD8035702.1"/>
    <property type="molecule type" value="Genomic_DNA"/>
</dbReference>
<protein>
    <submittedName>
        <fullName evidence="1">Phosphotransferase family protein</fullName>
    </submittedName>
</protein>
<dbReference type="Proteomes" id="UP000619101">
    <property type="component" value="Unassembled WGS sequence"/>
</dbReference>
<dbReference type="CDD" id="cd05151">
    <property type="entry name" value="ChoK-like"/>
    <property type="match status" value="1"/>
</dbReference>
<dbReference type="SUPFAM" id="SSF56112">
    <property type="entry name" value="Protein kinase-like (PK-like)"/>
    <property type="match status" value="1"/>
</dbReference>
<dbReference type="PANTHER" id="PTHR22603:SF66">
    <property type="entry name" value="ETHANOLAMINE KINASE"/>
    <property type="match status" value="1"/>
</dbReference>
<dbReference type="PANTHER" id="PTHR22603">
    <property type="entry name" value="CHOLINE/ETHANOALAMINE KINASE"/>
    <property type="match status" value="1"/>
</dbReference>
<dbReference type="Gene3D" id="3.30.200.20">
    <property type="entry name" value="Phosphorylase Kinase, domain 1"/>
    <property type="match status" value="1"/>
</dbReference>
<comment type="caution">
    <text evidence="1">The sequence shown here is derived from an EMBL/GenBank/DDBJ whole genome shotgun (WGS) entry which is preliminary data.</text>
</comment>
<evidence type="ECO:0000313" key="1">
    <source>
        <dbReference type="EMBL" id="MBD8035702.1"/>
    </source>
</evidence>
<dbReference type="Gene3D" id="3.90.1200.10">
    <property type="match status" value="1"/>
</dbReference>
<accession>A0ABR8XUU3</accession>
<dbReference type="Pfam" id="PF01633">
    <property type="entry name" value="Choline_kinase"/>
    <property type="match status" value="1"/>
</dbReference>
<reference evidence="1 2" key="1">
    <citation type="submission" date="2020-08" db="EMBL/GenBank/DDBJ databases">
        <title>A Genomic Blueprint of the Chicken Gut Microbiome.</title>
        <authorList>
            <person name="Gilroy R."/>
            <person name="Ravi A."/>
            <person name="Getino M."/>
            <person name="Pursley I."/>
            <person name="Horton D.L."/>
            <person name="Alikhan N.-F."/>
            <person name="Baker D."/>
            <person name="Gharbi K."/>
            <person name="Hall N."/>
            <person name="Watson M."/>
            <person name="Adriaenssens E.M."/>
            <person name="Foster-Nyarko E."/>
            <person name="Jarju S."/>
            <person name="Secka A."/>
            <person name="Antonio M."/>
            <person name="Oren A."/>
            <person name="Chaudhuri R."/>
            <person name="La Ragione R.M."/>
            <person name="Hildebrand F."/>
            <person name="Pallen M.J."/>
        </authorList>
    </citation>
    <scope>NUCLEOTIDE SEQUENCE [LARGE SCALE GENOMIC DNA]</scope>
    <source>
        <strain evidence="1 2">A46</strain>
    </source>
</reference>
<evidence type="ECO:0000313" key="2">
    <source>
        <dbReference type="Proteomes" id="UP000619101"/>
    </source>
</evidence>
<gene>
    <name evidence="1" type="ORF">H9635_03045</name>
</gene>
<sequence length="317" mass="37494">MKKSSINFKYKMNQAQEKKLPRKKIYENIHFVKMRFASIISEPIHHLSLVGGMTNDNFKVTTLTNTYFVRIPGSGTSTIINRQNELYNIKEIQRLGIDAPIIYCDSLNGFKITEYIPNSEVLSKYRARLPNNLEKSANLLRRLHQSNVKFINKFDFKEILIQYTKSLKNPVSYENYQRTYDNIQYIHKWLLSDFEYCEAPCHNDLVPENLLLNEKNKLFLIDWEYSGFNDYYWDLASYLLECEANKKEGMIFLSAYLNRVPNEKDWVKIKIFQAFQDILWSIWALVKEEAGSGEFINYGNKRYKRGVGTLEELIEYV</sequence>
<dbReference type="InterPro" id="IPR011009">
    <property type="entry name" value="Kinase-like_dom_sf"/>
</dbReference>
<keyword evidence="2" id="KW-1185">Reference proteome</keyword>
<proteinExistence type="predicted"/>
<dbReference type="RefSeq" id="WP_191698662.1">
    <property type="nucleotide sequence ID" value="NZ_JACSPZ010000001.1"/>
</dbReference>